<gene>
    <name evidence="2" type="ORF">LshimejAT787_1402430</name>
</gene>
<dbReference type="AlphaFoldDB" id="A0A9P3PY45"/>
<keyword evidence="3" id="KW-1185">Reference proteome</keyword>
<sequence>MARLDSRDLRALFRRIVQLDELVERALALSAGEDKPSSSTGTSESLSRSPACSSNIEDTLDPALGPV</sequence>
<name>A0A9P3PY45_LYOSH</name>
<protein>
    <submittedName>
        <fullName evidence="2">Uncharacterized protein</fullName>
    </submittedName>
</protein>
<evidence type="ECO:0000313" key="3">
    <source>
        <dbReference type="Proteomes" id="UP001063166"/>
    </source>
</evidence>
<dbReference type="Proteomes" id="UP001063166">
    <property type="component" value="Unassembled WGS sequence"/>
</dbReference>
<feature type="region of interest" description="Disordered" evidence="1">
    <location>
        <begin position="28"/>
        <end position="67"/>
    </location>
</feature>
<reference evidence="2" key="1">
    <citation type="submission" date="2022-07" db="EMBL/GenBank/DDBJ databases">
        <title>The genome of Lyophyllum shimeji provides insight into the initial evolution of ectomycorrhizal fungal genome.</title>
        <authorList>
            <person name="Kobayashi Y."/>
            <person name="Shibata T."/>
            <person name="Hirakawa H."/>
            <person name="Shigenobu S."/>
            <person name="Nishiyama T."/>
            <person name="Yamada A."/>
            <person name="Hasebe M."/>
            <person name="Kawaguchi M."/>
        </authorList>
    </citation>
    <scope>NUCLEOTIDE SEQUENCE</scope>
    <source>
        <strain evidence="2">AT787</strain>
    </source>
</reference>
<organism evidence="2 3">
    <name type="scientific">Lyophyllum shimeji</name>
    <name type="common">Hon-shimeji</name>
    <name type="synonym">Tricholoma shimeji</name>
    <dbReference type="NCBI Taxonomy" id="47721"/>
    <lineage>
        <taxon>Eukaryota</taxon>
        <taxon>Fungi</taxon>
        <taxon>Dikarya</taxon>
        <taxon>Basidiomycota</taxon>
        <taxon>Agaricomycotina</taxon>
        <taxon>Agaricomycetes</taxon>
        <taxon>Agaricomycetidae</taxon>
        <taxon>Agaricales</taxon>
        <taxon>Tricholomatineae</taxon>
        <taxon>Lyophyllaceae</taxon>
        <taxon>Lyophyllum</taxon>
    </lineage>
</organism>
<dbReference type="EMBL" id="BRPK01000014">
    <property type="protein sequence ID" value="GLB43731.1"/>
    <property type="molecule type" value="Genomic_DNA"/>
</dbReference>
<proteinExistence type="predicted"/>
<accession>A0A9P3PY45</accession>
<evidence type="ECO:0000313" key="2">
    <source>
        <dbReference type="EMBL" id="GLB43731.1"/>
    </source>
</evidence>
<comment type="caution">
    <text evidence="2">The sequence shown here is derived from an EMBL/GenBank/DDBJ whole genome shotgun (WGS) entry which is preliminary data.</text>
</comment>
<feature type="compositionally biased region" description="Low complexity" evidence="1">
    <location>
        <begin position="37"/>
        <end position="49"/>
    </location>
</feature>
<evidence type="ECO:0000256" key="1">
    <source>
        <dbReference type="SAM" id="MobiDB-lite"/>
    </source>
</evidence>